<dbReference type="AlphaFoldDB" id="A0A098MAN3"/>
<reference evidence="7 8" key="1">
    <citation type="submission" date="2014-08" db="EMBL/GenBank/DDBJ databases">
        <authorList>
            <person name="den Bakker H.C."/>
        </authorList>
    </citation>
    <scope>NUCLEOTIDE SEQUENCE [LARGE SCALE GENOMIC DNA]</scope>
    <source>
        <strain evidence="7 8">DSM 18334</strain>
    </source>
</reference>
<dbReference type="GO" id="GO:0016787">
    <property type="term" value="F:hydrolase activity"/>
    <property type="evidence" value="ECO:0007669"/>
    <property type="project" value="UniProtKB-UniRule"/>
</dbReference>
<reference evidence="7 8" key="2">
    <citation type="submission" date="2014-10" db="EMBL/GenBank/DDBJ databases">
        <title>Comparative genomics of the Paenibacillus odorifer group.</title>
        <authorList>
            <person name="Tsai Y.-C."/>
            <person name="Martin N."/>
            <person name="Korlach J."/>
            <person name="Wiedmann M."/>
        </authorList>
    </citation>
    <scope>NUCLEOTIDE SEQUENCE [LARGE SCALE GENOMIC DNA]</scope>
    <source>
        <strain evidence="7 8">DSM 18334</strain>
    </source>
</reference>
<dbReference type="Gene3D" id="1.20.120.450">
    <property type="entry name" value="dinb family like domain"/>
    <property type="match status" value="1"/>
</dbReference>
<dbReference type="eggNOG" id="COG2318">
    <property type="taxonomic scope" value="Bacteria"/>
</dbReference>
<dbReference type="EMBL" id="JQCR01000002">
    <property type="protein sequence ID" value="KGE19609.1"/>
    <property type="molecule type" value="Genomic_DNA"/>
</dbReference>
<sequence length="172" mass="20025">MMDERYPIGSFEFEGDISEQQREAWIQDIEGVPAKLKAAVHGLSEEQLNLPYREGGWSSRQVVHHIADSHMNSYIRFKLALTEDNPTIRPYYEDRWAELFDSTADIHISLALIEALHTRWVILLKSLTAEDYKRTFHHPESGKTTPLEYNLGFYAWHGNHHIAHITSLRNKL</sequence>
<comment type="caution">
    <text evidence="7">The sequence shown here is derived from an EMBL/GenBank/DDBJ whole genome shotgun (WGS) entry which is preliminary data.</text>
</comment>
<evidence type="ECO:0000256" key="4">
    <source>
        <dbReference type="ARBA" id="ARBA00022833"/>
    </source>
</evidence>
<keyword evidence="8" id="KW-1185">Reference proteome</keyword>
<dbReference type="Pfam" id="PF12867">
    <property type="entry name" value="DinB_2"/>
    <property type="match status" value="1"/>
</dbReference>
<evidence type="ECO:0000256" key="3">
    <source>
        <dbReference type="ARBA" id="ARBA00022801"/>
    </source>
</evidence>
<dbReference type="STRING" id="268407.PWYN_09865"/>
<keyword evidence="1 5" id="KW-0963">Cytoplasm</keyword>
<dbReference type="SUPFAM" id="SSF109854">
    <property type="entry name" value="DinB/YfiT-like putative metalloenzymes"/>
    <property type="match status" value="1"/>
</dbReference>
<dbReference type="InterPro" id="IPR023774">
    <property type="entry name" value="Put_metal_dep_hydrolase_YfiT"/>
</dbReference>
<comment type="subunit">
    <text evidence="5">Homodimer.</text>
</comment>
<gene>
    <name evidence="7" type="ORF">PWYN_09865</name>
</gene>
<feature type="binding site" evidence="5">
    <location>
        <position position="65"/>
    </location>
    <ligand>
        <name>Zn(2+)</name>
        <dbReference type="ChEBI" id="CHEBI:29105"/>
    </ligand>
</feature>
<comment type="subcellular location">
    <subcellularLocation>
        <location evidence="5">Cytoplasm</location>
    </subcellularLocation>
</comment>
<comment type="similarity">
    <text evidence="5">Belongs to the metal hydrolase YfiT family.</text>
</comment>
<dbReference type="GO" id="GO:0008270">
    <property type="term" value="F:zinc ion binding"/>
    <property type="evidence" value="ECO:0007669"/>
    <property type="project" value="UniProtKB-UniRule"/>
</dbReference>
<feature type="domain" description="DinB-like" evidence="6">
    <location>
        <begin position="30"/>
        <end position="165"/>
    </location>
</feature>
<comment type="function">
    <text evidence="5">Possible metal-dependent hydrolase.</text>
</comment>
<dbReference type="GO" id="GO:0005737">
    <property type="term" value="C:cytoplasm"/>
    <property type="evidence" value="ECO:0007669"/>
    <property type="project" value="UniProtKB-SubCell"/>
</dbReference>
<name>A0A098MAN3_9BACL</name>
<organism evidence="7 8">
    <name type="scientific">Paenibacillus wynnii</name>
    <dbReference type="NCBI Taxonomy" id="268407"/>
    <lineage>
        <taxon>Bacteria</taxon>
        <taxon>Bacillati</taxon>
        <taxon>Bacillota</taxon>
        <taxon>Bacilli</taxon>
        <taxon>Bacillales</taxon>
        <taxon>Paenibacillaceae</taxon>
        <taxon>Paenibacillus</taxon>
    </lineage>
</organism>
<comment type="cofactor">
    <cofactor evidence="5">
        <name>Zn(2+)</name>
        <dbReference type="ChEBI" id="CHEBI:29105"/>
    </cofactor>
    <text evidence="5">Binds 1 zinc ion per subunit.</text>
</comment>
<feature type="binding site" evidence="5">
    <location>
        <position position="161"/>
    </location>
    <ligand>
        <name>Zn(2+)</name>
        <dbReference type="ChEBI" id="CHEBI:29105"/>
    </ligand>
</feature>
<dbReference type="Proteomes" id="UP000029734">
    <property type="component" value="Unassembled WGS sequence"/>
</dbReference>
<dbReference type="NCBIfam" id="NF009807">
    <property type="entry name" value="PRK13291.1"/>
    <property type="match status" value="1"/>
</dbReference>
<dbReference type="InterPro" id="IPR024775">
    <property type="entry name" value="DinB-like"/>
</dbReference>
<protein>
    <recommendedName>
        <fullName evidence="5">Putative metal-dependent hydrolase PWYN_09865</fullName>
        <ecNumber evidence="5">3.-.-.-</ecNumber>
    </recommendedName>
</protein>
<keyword evidence="2 5" id="KW-0479">Metal-binding</keyword>
<dbReference type="HAMAP" id="MF_01256">
    <property type="entry name" value="YfiT_hydrol"/>
    <property type="match status" value="1"/>
</dbReference>
<evidence type="ECO:0000313" key="8">
    <source>
        <dbReference type="Proteomes" id="UP000029734"/>
    </source>
</evidence>
<keyword evidence="3 5" id="KW-0378">Hydrolase</keyword>
<evidence type="ECO:0000256" key="5">
    <source>
        <dbReference type="HAMAP-Rule" id="MF_01256"/>
    </source>
</evidence>
<evidence type="ECO:0000256" key="1">
    <source>
        <dbReference type="ARBA" id="ARBA00022490"/>
    </source>
</evidence>
<proteinExistence type="inferred from homology"/>
<evidence type="ECO:0000256" key="2">
    <source>
        <dbReference type="ARBA" id="ARBA00022723"/>
    </source>
</evidence>
<evidence type="ECO:0000259" key="6">
    <source>
        <dbReference type="Pfam" id="PF12867"/>
    </source>
</evidence>
<dbReference type="InterPro" id="IPR034660">
    <property type="entry name" value="DinB/YfiT-like"/>
</dbReference>
<evidence type="ECO:0000313" key="7">
    <source>
        <dbReference type="EMBL" id="KGE19609.1"/>
    </source>
</evidence>
<dbReference type="EC" id="3.-.-.-" evidence="5"/>
<accession>A0A098MAN3</accession>
<feature type="binding site" evidence="5">
    <location>
        <position position="157"/>
    </location>
    <ligand>
        <name>Zn(2+)</name>
        <dbReference type="ChEBI" id="CHEBI:29105"/>
    </ligand>
</feature>
<keyword evidence="4 5" id="KW-0862">Zinc</keyword>